<dbReference type="AlphaFoldDB" id="A0A4U5N0N5"/>
<name>A0A4U5N0N5_STECR</name>
<accession>A0A4U5N0N5</accession>
<proteinExistence type="predicted"/>
<reference evidence="1 2" key="2">
    <citation type="journal article" date="2019" name="G3 (Bethesda)">
        <title>Hybrid Assembly of the Genome of the Entomopathogenic Nematode Steinernema carpocapsae Identifies the X-Chromosome.</title>
        <authorList>
            <person name="Serra L."/>
            <person name="Macchietto M."/>
            <person name="Macias-Munoz A."/>
            <person name="McGill C.J."/>
            <person name="Rodriguez I.M."/>
            <person name="Rodriguez B."/>
            <person name="Murad R."/>
            <person name="Mortazavi A."/>
        </authorList>
    </citation>
    <scope>NUCLEOTIDE SEQUENCE [LARGE SCALE GENOMIC DNA]</scope>
    <source>
        <strain evidence="1 2">ALL</strain>
    </source>
</reference>
<protein>
    <submittedName>
        <fullName evidence="1">Uncharacterized protein</fullName>
    </submittedName>
</protein>
<gene>
    <name evidence="1" type="ORF">L596_017068</name>
</gene>
<dbReference type="Proteomes" id="UP000298663">
    <property type="component" value="Unassembled WGS sequence"/>
</dbReference>
<sequence>MLTYDAISSILAYTSTYTLQLLSEYEANPDNLLTKAVRSNLSLRWRVNVTVTYSSSYNRVLTFKKLCYGYGKDLWHYEALESSEITPKHWKRVNRVTVAMDPVLRSQGSSTPFGIQGEHLRCRKLVLERGLNEATIEESLRLWVFDTLEAYTPFEAICDLLPKLKKQPKKFETNFEPVQFYSSLRECVERGSWKRILECWVEDPGDVKYLEFKEELIGTNEWEIVVARPTREGKALVRFGFWFRCFNFEVAYE</sequence>
<organism evidence="1 2">
    <name type="scientific">Steinernema carpocapsae</name>
    <name type="common">Entomopathogenic nematode</name>
    <dbReference type="NCBI Taxonomy" id="34508"/>
    <lineage>
        <taxon>Eukaryota</taxon>
        <taxon>Metazoa</taxon>
        <taxon>Ecdysozoa</taxon>
        <taxon>Nematoda</taxon>
        <taxon>Chromadorea</taxon>
        <taxon>Rhabditida</taxon>
        <taxon>Tylenchina</taxon>
        <taxon>Panagrolaimomorpha</taxon>
        <taxon>Strongyloidoidea</taxon>
        <taxon>Steinernematidae</taxon>
        <taxon>Steinernema</taxon>
    </lineage>
</organism>
<evidence type="ECO:0000313" key="2">
    <source>
        <dbReference type="Proteomes" id="UP000298663"/>
    </source>
</evidence>
<comment type="caution">
    <text evidence="1">The sequence shown here is derived from an EMBL/GenBank/DDBJ whole genome shotgun (WGS) entry which is preliminary data.</text>
</comment>
<dbReference type="EMBL" id="AZBU02000005">
    <property type="protein sequence ID" value="TKR75831.1"/>
    <property type="molecule type" value="Genomic_DNA"/>
</dbReference>
<reference evidence="1 2" key="1">
    <citation type="journal article" date="2015" name="Genome Biol.">
        <title>Comparative genomics of Steinernema reveals deeply conserved gene regulatory networks.</title>
        <authorList>
            <person name="Dillman A.R."/>
            <person name="Macchietto M."/>
            <person name="Porter C.F."/>
            <person name="Rogers A."/>
            <person name="Williams B."/>
            <person name="Antoshechkin I."/>
            <person name="Lee M.M."/>
            <person name="Goodwin Z."/>
            <person name="Lu X."/>
            <person name="Lewis E.E."/>
            <person name="Goodrich-Blair H."/>
            <person name="Stock S.P."/>
            <person name="Adams B.J."/>
            <person name="Sternberg P.W."/>
            <person name="Mortazavi A."/>
        </authorList>
    </citation>
    <scope>NUCLEOTIDE SEQUENCE [LARGE SCALE GENOMIC DNA]</scope>
    <source>
        <strain evidence="1 2">ALL</strain>
    </source>
</reference>
<evidence type="ECO:0000313" key="1">
    <source>
        <dbReference type="EMBL" id="TKR75831.1"/>
    </source>
</evidence>
<keyword evidence="2" id="KW-1185">Reference proteome</keyword>